<dbReference type="PANTHER" id="PTHR32282:SF31">
    <property type="entry name" value="PEPTIDOGLYCAN GLYCOSYLTRANSFERASE"/>
    <property type="match status" value="1"/>
</dbReference>
<dbReference type="Gene3D" id="3.40.710.10">
    <property type="entry name" value="DD-peptidase/beta-lactamase superfamily"/>
    <property type="match status" value="1"/>
</dbReference>
<comment type="catalytic activity">
    <reaction evidence="7">
        <text>Preferential cleavage: (Ac)2-L-Lys-D-Ala-|-D-Ala. Also transpeptidation of peptidyl-alanyl moieties that are N-acyl substituents of D-alanine.</text>
        <dbReference type="EC" id="3.4.16.4"/>
    </reaction>
</comment>
<gene>
    <name evidence="10" type="ORF">D3A95_11240</name>
</gene>
<keyword evidence="3" id="KW-0328">Glycosyltransferase</keyword>
<dbReference type="Gene3D" id="1.10.3810.10">
    <property type="entry name" value="Biosynthetic peptidoglycan transglycosylase-like"/>
    <property type="match status" value="1"/>
</dbReference>
<dbReference type="InterPro" id="IPR008984">
    <property type="entry name" value="SMAD_FHA_dom_sf"/>
</dbReference>
<evidence type="ECO:0000259" key="9">
    <source>
        <dbReference type="PROSITE" id="PS50006"/>
    </source>
</evidence>
<keyword evidence="11" id="KW-1185">Reference proteome</keyword>
<dbReference type="Gene3D" id="2.60.200.20">
    <property type="match status" value="1"/>
</dbReference>
<dbReference type="InterPro" id="IPR023346">
    <property type="entry name" value="Lysozyme-like_dom_sf"/>
</dbReference>
<evidence type="ECO:0000256" key="7">
    <source>
        <dbReference type="ARBA" id="ARBA00034000"/>
    </source>
</evidence>
<proteinExistence type="predicted"/>
<dbReference type="PROSITE" id="PS50006">
    <property type="entry name" value="FHA_DOMAIN"/>
    <property type="match status" value="1"/>
</dbReference>
<evidence type="ECO:0000256" key="5">
    <source>
        <dbReference type="ARBA" id="ARBA00022801"/>
    </source>
</evidence>
<evidence type="ECO:0000256" key="8">
    <source>
        <dbReference type="ARBA" id="ARBA00049902"/>
    </source>
</evidence>
<evidence type="ECO:0000256" key="2">
    <source>
        <dbReference type="ARBA" id="ARBA00022670"/>
    </source>
</evidence>
<dbReference type="EMBL" id="CP032152">
    <property type="protein sequence ID" value="QLL29472.1"/>
    <property type="molecule type" value="Genomic_DNA"/>
</dbReference>
<dbReference type="InterPro" id="IPR036950">
    <property type="entry name" value="PBP_transglycosylase"/>
</dbReference>
<dbReference type="GO" id="GO:0008658">
    <property type="term" value="F:penicillin binding"/>
    <property type="evidence" value="ECO:0007669"/>
    <property type="project" value="InterPro"/>
</dbReference>
<evidence type="ECO:0000256" key="1">
    <source>
        <dbReference type="ARBA" id="ARBA00022645"/>
    </source>
</evidence>
<dbReference type="GO" id="GO:0009252">
    <property type="term" value="P:peptidoglycan biosynthetic process"/>
    <property type="evidence" value="ECO:0007669"/>
    <property type="project" value="TreeGrafter"/>
</dbReference>
<dbReference type="InterPro" id="IPR012338">
    <property type="entry name" value="Beta-lactam/transpept-like"/>
</dbReference>
<dbReference type="KEGG" id="tsq:D3A95_11240"/>
<evidence type="ECO:0000313" key="10">
    <source>
        <dbReference type="EMBL" id="QLL29472.1"/>
    </source>
</evidence>
<dbReference type="InterPro" id="IPR001460">
    <property type="entry name" value="PCN-bd_Tpept"/>
</dbReference>
<dbReference type="Pfam" id="PF00905">
    <property type="entry name" value="Transpeptidase"/>
    <property type="match status" value="1"/>
</dbReference>
<dbReference type="InterPro" id="IPR050396">
    <property type="entry name" value="Glycosyltr_51/Transpeptidase"/>
</dbReference>
<dbReference type="GO" id="GO:0008955">
    <property type="term" value="F:peptidoglycan glycosyltransferase activity"/>
    <property type="evidence" value="ECO:0007669"/>
    <property type="project" value="UniProtKB-EC"/>
</dbReference>
<dbReference type="PANTHER" id="PTHR32282">
    <property type="entry name" value="BINDING PROTEIN TRANSPEPTIDASE, PUTATIVE-RELATED"/>
    <property type="match status" value="1"/>
</dbReference>
<dbReference type="GO" id="GO:0006508">
    <property type="term" value="P:proteolysis"/>
    <property type="evidence" value="ECO:0007669"/>
    <property type="project" value="UniProtKB-KW"/>
</dbReference>
<dbReference type="Pfam" id="PF00498">
    <property type="entry name" value="FHA"/>
    <property type="match status" value="1"/>
</dbReference>
<evidence type="ECO:0000256" key="6">
    <source>
        <dbReference type="ARBA" id="ARBA00023268"/>
    </source>
</evidence>
<dbReference type="InterPro" id="IPR000253">
    <property type="entry name" value="FHA_dom"/>
</dbReference>
<keyword evidence="6" id="KW-0511">Multifunctional enzyme</keyword>
<dbReference type="SMART" id="SM00240">
    <property type="entry name" value="FHA"/>
    <property type="match status" value="1"/>
</dbReference>
<dbReference type="GO" id="GO:0030288">
    <property type="term" value="C:outer membrane-bounded periplasmic space"/>
    <property type="evidence" value="ECO:0007669"/>
    <property type="project" value="TreeGrafter"/>
</dbReference>
<dbReference type="SUPFAM" id="SSF53955">
    <property type="entry name" value="Lysozyme-like"/>
    <property type="match status" value="1"/>
</dbReference>
<dbReference type="InterPro" id="IPR001264">
    <property type="entry name" value="Glyco_trans_51"/>
</dbReference>
<feature type="domain" description="FHA" evidence="9">
    <location>
        <begin position="61"/>
        <end position="113"/>
    </location>
</feature>
<keyword evidence="1" id="KW-0121">Carboxypeptidase</keyword>
<reference evidence="11" key="1">
    <citation type="submission" date="2018-09" db="EMBL/GenBank/DDBJ databases">
        <title>Complete genome sequence of thermophilic cyanobacteria strain Thermosynechococcus elongatus PKUAC-SCTE542.</title>
        <authorList>
            <person name="Liang Y."/>
            <person name="Tang J."/>
            <person name="Daroch M."/>
        </authorList>
    </citation>
    <scope>NUCLEOTIDE SEQUENCE [LARGE SCALE GENOMIC DNA]</scope>
    <source>
        <strain evidence="11">E542</strain>
    </source>
</reference>
<comment type="catalytic activity">
    <reaction evidence="8">
        <text>[GlcNAc-(1-&gt;4)-Mur2Ac(oyl-L-Ala-gamma-D-Glu-L-Lys-D-Ala-D-Ala)](n)-di-trans,octa-cis-undecaprenyl diphosphate + beta-D-GlcNAc-(1-&gt;4)-Mur2Ac(oyl-L-Ala-gamma-D-Glu-L-Lys-D-Ala-D-Ala)-di-trans,octa-cis-undecaprenyl diphosphate = [GlcNAc-(1-&gt;4)-Mur2Ac(oyl-L-Ala-gamma-D-Glu-L-Lys-D-Ala-D-Ala)](n+1)-di-trans,octa-cis-undecaprenyl diphosphate + di-trans,octa-cis-undecaprenyl diphosphate + H(+)</text>
        <dbReference type="Rhea" id="RHEA:23708"/>
        <dbReference type="Rhea" id="RHEA-COMP:9602"/>
        <dbReference type="Rhea" id="RHEA-COMP:9603"/>
        <dbReference type="ChEBI" id="CHEBI:15378"/>
        <dbReference type="ChEBI" id="CHEBI:58405"/>
        <dbReference type="ChEBI" id="CHEBI:60033"/>
        <dbReference type="ChEBI" id="CHEBI:78435"/>
        <dbReference type="EC" id="2.4.99.28"/>
    </reaction>
</comment>
<organism evidence="10 11">
    <name type="scientific">Thermosynechococcus sichuanensis E542</name>
    <dbReference type="NCBI Taxonomy" id="2016101"/>
    <lineage>
        <taxon>Bacteria</taxon>
        <taxon>Bacillati</taxon>
        <taxon>Cyanobacteriota</taxon>
        <taxon>Cyanophyceae</taxon>
        <taxon>Acaryochloridales</taxon>
        <taxon>Thermosynechococcaceae</taxon>
        <taxon>Thermosynechococcus</taxon>
        <taxon>Thermosynechococcus sichuanensis</taxon>
    </lineage>
</organism>
<dbReference type="Proteomes" id="UP000261812">
    <property type="component" value="Chromosome"/>
</dbReference>
<dbReference type="GO" id="GO:0009002">
    <property type="term" value="F:serine-type D-Ala-D-Ala carboxypeptidase activity"/>
    <property type="evidence" value="ECO:0007669"/>
    <property type="project" value="UniProtKB-EC"/>
</dbReference>
<evidence type="ECO:0000256" key="3">
    <source>
        <dbReference type="ARBA" id="ARBA00022676"/>
    </source>
</evidence>
<accession>A0A7D6IYX5</accession>
<dbReference type="Pfam" id="PF00912">
    <property type="entry name" value="Transgly"/>
    <property type="match status" value="1"/>
</dbReference>
<protein>
    <submittedName>
        <fullName evidence="10">Transglycosylase domain-containing protein</fullName>
    </submittedName>
</protein>
<sequence>MPNPARDFWQSMTQTVTQAVQTVHSRFDWQQVSLKENARTPELWVEFKGQRQVFPLVGDRYILGRSQSRADILIDAEIVSGTHARLKRLTPTGVFQIQDLDSTNGIYRQRRRLKTSELHHGDVITLGPPEVKGAVTLRFHNPPPPWVQVLSYSIWGAISISGLVMGLLTAEASKVAVRPLPPIEQGPIILLDRQGELINPVEDRPHRELQRLNEFSPYLVHGVLASEDARYYWHFGVDPLGMVRAVVTNLLTRQTREGASTLSQQLARTLFRSHVGMDESLGRKWREMAVALKLEFFYSKEELLLAYLNRVYLGMGNRGFEDAAQFYFDKPAKDLTLNEAATLVGILPAPNRFNPVRDYDAAVDYRNRVILRMVQQGYISKEEGDRARRSRIEISPKARELLTSQRFPYYTDHVYQELAQLLGEGLAQEGNLIVETGLDPRWQELAEASLRNFISSTGSGYGVSQGALITLQPSSGLILALVGGVDYQKSQFNRATLALRQPGSTFKVFVYTEALLKGHTAGETFSCEPVFWQGQQFAGCRGGSGAMDLATALALSENPIALRLAQTVGLQATIQLARAMGITTPLQAVPGLVLGQSEVTLLEMSGAFAVLANEGQRIPPHAIVAVRDGGDCKRANDWQTCRLIYAAREETPQRVLDPAIANEMTHLLTAVVSRGTGRAAAIGRAVAGKTGTTNDGRDLWFIGYVPTADVLTGIWLGNDDNSPTQGSSGLAAALWGEYMGRALD</sequence>
<evidence type="ECO:0000313" key="11">
    <source>
        <dbReference type="Proteomes" id="UP000261812"/>
    </source>
</evidence>
<name>A0A7D6IYX5_9CYAN</name>
<dbReference type="AlphaFoldDB" id="A0A7D6IYX5"/>
<dbReference type="SUPFAM" id="SSF56601">
    <property type="entry name" value="beta-lactamase/transpeptidase-like"/>
    <property type="match status" value="1"/>
</dbReference>
<evidence type="ECO:0000256" key="4">
    <source>
        <dbReference type="ARBA" id="ARBA00022679"/>
    </source>
</evidence>
<dbReference type="CDD" id="cd00060">
    <property type="entry name" value="FHA"/>
    <property type="match status" value="1"/>
</dbReference>
<keyword evidence="5" id="KW-0378">Hydrolase</keyword>
<keyword evidence="2" id="KW-0645">Protease</keyword>
<dbReference type="SUPFAM" id="SSF49879">
    <property type="entry name" value="SMAD/FHA domain"/>
    <property type="match status" value="1"/>
</dbReference>
<keyword evidence="4" id="KW-0808">Transferase</keyword>